<name>A0A8S4NPU7_OWEFU</name>
<reference evidence="1" key="1">
    <citation type="submission" date="2022-03" db="EMBL/GenBank/DDBJ databases">
        <authorList>
            <person name="Martin C."/>
        </authorList>
    </citation>
    <scope>NUCLEOTIDE SEQUENCE</scope>
</reference>
<comment type="caution">
    <text evidence="1">The sequence shown here is derived from an EMBL/GenBank/DDBJ whole genome shotgun (WGS) entry which is preliminary data.</text>
</comment>
<dbReference type="AlphaFoldDB" id="A0A8S4NPU7"/>
<dbReference type="Proteomes" id="UP000749559">
    <property type="component" value="Unassembled WGS sequence"/>
</dbReference>
<sequence>MCLKFLQKQWTKLRGPFRRKPKKSDAFETNNNTDKVPEAMTYKQIESNTDSVYGITDAGKTGAFEGAYKDIVEECDYHQALREPHVNLHINKLAQSDLNENDQEILDEYHKRQRILLESFVEIHKIVRGVIEDTDL</sequence>
<keyword evidence="2" id="KW-1185">Reference proteome</keyword>
<evidence type="ECO:0000313" key="1">
    <source>
        <dbReference type="EMBL" id="CAH1782866.1"/>
    </source>
</evidence>
<dbReference type="EMBL" id="CAIIXF020000005">
    <property type="protein sequence ID" value="CAH1782866.1"/>
    <property type="molecule type" value="Genomic_DNA"/>
</dbReference>
<accession>A0A8S4NPU7</accession>
<gene>
    <name evidence="1" type="ORF">OFUS_LOCUS9267</name>
</gene>
<protein>
    <submittedName>
        <fullName evidence="1">Uncharacterized protein</fullName>
    </submittedName>
</protein>
<organism evidence="1 2">
    <name type="scientific">Owenia fusiformis</name>
    <name type="common">Polychaete worm</name>
    <dbReference type="NCBI Taxonomy" id="6347"/>
    <lineage>
        <taxon>Eukaryota</taxon>
        <taxon>Metazoa</taxon>
        <taxon>Spiralia</taxon>
        <taxon>Lophotrochozoa</taxon>
        <taxon>Annelida</taxon>
        <taxon>Polychaeta</taxon>
        <taxon>Sedentaria</taxon>
        <taxon>Canalipalpata</taxon>
        <taxon>Sabellida</taxon>
        <taxon>Oweniida</taxon>
        <taxon>Oweniidae</taxon>
        <taxon>Owenia</taxon>
    </lineage>
</organism>
<evidence type="ECO:0000313" key="2">
    <source>
        <dbReference type="Proteomes" id="UP000749559"/>
    </source>
</evidence>
<proteinExistence type="predicted"/>